<dbReference type="EMBL" id="VLKW01000011">
    <property type="protein sequence ID" value="TWI43641.1"/>
    <property type="molecule type" value="Genomic_DNA"/>
</dbReference>
<evidence type="ECO:0000313" key="1">
    <source>
        <dbReference type="EMBL" id="QGZ42495.1"/>
    </source>
</evidence>
<keyword evidence="4" id="KW-1185">Reference proteome</keyword>
<dbReference type="RefSeq" id="WP_145879799.1">
    <property type="nucleotide sequence ID" value="NZ_CP046904.1"/>
</dbReference>
<name>A0A562PGS4_9BURK</name>
<gene>
    <name evidence="1" type="ORF">GO485_28000</name>
    <name evidence="2" type="ORF">IP92_04694</name>
</gene>
<evidence type="ECO:0000313" key="3">
    <source>
        <dbReference type="Proteomes" id="UP000315112"/>
    </source>
</evidence>
<accession>A0A562PGS4</accession>
<organism evidence="2 3">
    <name type="scientific">Pseudoduganella flava</name>
    <dbReference type="NCBI Taxonomy" id="871742"/>
    <lineage>
        <taxon>Bacteria</taxon>
        <taxon>Pseudomonadati</taxon>
        <taxon>Pseudomonadota</taxon>
        <taxon>Betaproteobacteria</taxon>
        <taxon>Burkholderiales</taxon>
        <taxon>Oxalobacteraceae</taxon>
        <taxon>Telluria group</taxon>
        <taxon>Pseudoduganella</taxon>
    </lineage>
</organism>
<dbReference type="EMBL" id="CP046904">
    <property type="protein sequence ID" value="QGZ42495.1"/>
    <property type="molecule type" value="Genomic_DNA"/>
</dbReference>
<dbReference type="Proteomes" id="UP000315112">
    <property type="component" value="Unassembled WGS sequence"/>
</dbReference>
<reference evidence="2 3" key="1">
    <citation type="journal article" date="2015" name="Stand. Genomic Sci.">
        <title>Genomic Encyclopedia of Bacterial and Archaeal Type Strains, Phase III: the genomes of soil and plant-associated and newly described type strains.</title>
        <authorList>
            <person name="Whitman W.B."/>
            <person name="Woyke T."/>
            <person name="Klenk H.P."/>
            <person name="Zhou Y."/>
            <person name="Lilburn T.G."/>
            <person name="Beck B.J."/>
            <person name="De Vos P."/>
            <person name="Vandamme P."/>
            <person name="Eisen J.A."/>
            <person name="Garrity G."/>
            <person name="Hugenholtz P."/>
            <person name="Kyrpides N.C."/>
        </authorList>
    </citation>
    <scope>NUCLEOTIDE SEQUENCE [LARGE SCALE GENOMIC DNA]</scope>
    <source>
        <strain evidence="2 3">CGMCC 1.10685</strain>
    </source>
</reference>
<evidence type="ECO:0000313" key="4">
    <source>
        <dbReference type="Proteomes" id="UP000437862"/>
    </source>
</evidence>
<protein>
    <submittedName>
        <fullName evidence="2">Uncharacterized protein</fullName>
    </submittedName>
</protein>
<dbReference type="Proteomes" id="UP000437862">
    <property type="component" value="Chromosome"/>
</dbReference>
<reference evidence="2" key="2">
    <citation type="submission" date="2019-07" db="EMBL/GenBank/DDBJ databases">
        <authorList>
            <person name="Whitman W."/>
            <person name="Huntemann M."/>
            <person name="Clum A."/>
            <person name="Pillay M."/>
            <person name="Palaniappan K."/>
            <person name="Varghese N."/>
            <person name="Mikhailova N."/>
            <person name="Stamatis D."/>
            <person name="Reddy T."/>
            <person name="Daum C."/>
            <person name="Shapiro N."/>
            <person name="Ivanova N."/>
            <person name="Kyrpides N."/>
            <person name="Woyke T."/>
        </authorList>
    </citation>
    <scope>NUCLEOTIDE SEQUENCE</scope>
    <source>
        <strain evidence="2">CGMCC 1.10685</strain>
    </source>
</reference>
<evidence type="ECO:0000313" key="2">
    <source>
        <dbReference type="EMBL" id="TWI43641.1"/>
    </source>
</evidence>
<dbReference type="AlphaFoldDB" id="A0A562PGS4"/>
<sequence>MELRNWTVKGLIVLALALYALALAGIVNTDAYSHAAGKEARGVHALVNEVLAGQPAGGTALLADAPEAAKR</sequence>
<proteinExistence type="predicted"/>
<dbReference type="OrthoDB" id="8759912at2"/>
<reference evidence="1 4" key="3">
    <citation type="submission" date="2019-12" db="EMBL/GenBank/DDBJ databases">
        <title>Draft Genome Sequences of Six Type Strains of the Genus Massilia.</title>
        <authorList>
            <person name="Miess H."/>
            <person name="Frediansyah A."/>
            <person name="Goeker M."/>
            <person name="Gross H."/>
        </authorList>
    </citation>
    <scope>NUCLEOTIDE SEQUENCE [LARGE SCALE GENOMIC DNA]</scope>
    <source>
        <strain evidence="1 4">DSM 26639</strain>
    </source>
</reference>